<sequence>MSTLRFILGDQLSRTIPTLDDLDHDADTVLMVEVMEEATYVPHHKQKIVLVLAAMRHFAESLRAEGIRVDYVRLDDPDNTGSFTGELERAARRHLPDAVVVTEPGEWRVLAAMEGWRRQLNIPVAIRPDTRFYCSRNDFAAWGRGKTSYRMEAFYRTWRARTGVLMEGDAPLGGRWNFDADNRKPWPADRAPPQRLRFAPDAVTRAVMDLVATRFPGHFGDLDDFGWGVTRADALAALEDFAVHCLPSFGDYQDAMRTGAPFLYHATLSPYLNAGLLTAREVVDRALEAFEGGTVPLNAIEGFVRQILGWREFIRGVYWLRMPGYAETNALAATRGLPTFYWTGETAMNCLHQAITDTKRQAYAHHINRLMVTGNFALLAGIRPAEIEEWYLVVYADAYEWVELPNVHGMALFADGGLMSSKPYAAGGAYIDRMSDYCGGCAYSPKVKQGPRACPFNDLYWAFLIRNARALSRNPRLAMPYRTLAAWDQARKDGIVARADRFLDGLPTGYPATMTPPAP</sequence>
<dbReference type="EMBL" id="FOPM01000001">
    <property type="protein sequence ID" value="SFG30731.1"/>
    <property type="molecule type" value="Genomic_DNA"/>
</dbReference>
<dbReference type="GO" id="GO:0016829">
    <property type="term" value="F:lyase activity"/>
    <property type="evidence" value="ECO:0007669"/>
    <property type="project" value="UniProtKB-KW"/>
</dbReference>
<dbReference type="InterPro" id="IPR007357">
    <property type="entry name" value="PhrB-like"/>
</dbReference>
<dbReference type="Gene3D" id="3.40.50.620">
    <property type="entry name" value="HUPs"/>
    <property type="match status" value="1"/>
</dbReference>
<keyword evidence="2" id="KW-1185">Reference proteome</keyword>
<dbReference type="Gene3D" id="1.10.579.10">
    <property type="entry name" value="DNA Cyclobutane Dipyrimidine Photolyase, subunit A, domain 3"/>
    <property type="match status" value="1"/>
</dbReference>
<evidence type="ECO:0000313" key="1">
    <source>
        <dbReference type="EMBL" id="SFG30731.1"/>
    </source>
</evidence>
<dbReference type="InterPro" id="IPR052551">
    <property type="entry name" value="UV-DNA_repair_photolyase"/>
</dbReference>
<dbReference type="RefSeq" id="WP_091968260.1">
    <property type="nucleotide sequence ID" value="NZ_FOPM01000001.1"/>
</dbReference>
<dbReference type="PANTHER" id="PTHR38657:SF1">
    <property type="entry name" value="SLR1343 PROTEIN"/>
    <property type="match status" value="1"/>
</dbReference>
<dbReference type="Proteomes" id="UP000199229">
    <property type="component" value="Unassembled WGS sequence"/>
</dbReference>
<organism evidence="1 2">
    <name type="scientific">Methylobacterium gossipiicola</name>
    <dbReference type="NCBI Taxonomy" id="582675"/>
    <lineage>
        <taxon>Bacteria</taxon>
        <taxon>Pseudomonadati</taxon>
        <taxon>Pseudomonadota</taxon>
        <taxon>Alphaproteobacteria</taxon>
        <taxon>Hyphomicrobiales</taxon>
        <taxon>Methylobacteriaceae</taxon>
        <taxon>Methylobacterium</taxon>
    </lineage>
</organism>
<proteinExistence type="predicted"/>
<evidence type="ECO:0000313" key="2">
    <source>
        <dbReference type="Proteomes" id="UP000199229"/>
    </source>
</evidence>
<dbReference type="Pfam" id="PF04244">
    <property type="entry name" value="DPRP"/>
    <property type="match status" value="1"/>
</dbReference>
<dbReference type="Gene3D" id="1.25.40.80">
    <property type="match status" value="1"/>
</dbReference>
<dbReference type="SUPFAM" id="SSF48173">
    <property type="entry name" value="Cryptochrome/photolyase FAD-binding domain"/>
    <property type="match status" value="1"/>
</dbReference>
<dbReference type="InterPro" id="IPR036134">
    <property type="entry name" value="Crypto/Photolyase_FAD-like_sf"/>
</dbReference>
<gene>
    <name evidence="1" type="ORF">SAMN05192565_101317</name>
</gene>
<dbReference type="OrthoDB" id="5288100at2"/>
<dbReference type="InterPro" id="IPR014729">
    <property type="entry name" value="Rossmann-like_a/b/a_fold"/>
</dbReference>
<dbReference type="AlphaFoldDB" id="A0A1I2QYD9"/>
<accession>A0A1I2QYD9</accession>
<dbReference type="Gene3D" id="1.10.10.1710">
    <property type="entry name" value="Deoxyribodipyrimidine photolyase-related"/>
    <property type="match status" value="1"/>
</dbReference>
<reference evidence="2" key="1">
    <citation type="submission" date="2016-10" db="EMBL/GenBank/DDBJ databases">
        <authorList>
            <person name="Varghese N."/>
            <person name="Submissions S."/>
        </authorList>
    </citation>
    <scope>NUCLEOTIDE SEQUENCE [LARGE SCALE GENOMIC DNA]</scope>
    <source>
        <strain evidence="2">Gh-105</strain>
    </source>
</reference>
<protein>
    <submittedName>
        <fullName evidence="1">Deoxyribodipyrimidine photolyase-related protein</fullName>
    </submittedName>
</protein>
<name>A0A1I2QYD9_9HYPH</name>
<dbReference type="STRING" id="582675.SAMN05192565_101317"/>
<keyword evidence="1" id="KW-0456">Lyase</keyword>
<dbReference type="PANTHER" id="PTHR38657">
    <property type="entry name" value="SLR1343 PROTEIN"/>
    <property type="match status" value="1"/>
</dbReference>